<dbReference type="InterPro" id="IPR017552">
    <property type="entry name" value="PHI/rmpB"/>
</dbReference>
<dbReference type="Proteomes" id="UP000228875">
    <property type="component" value="Unassembled WGS sequence"/>
</dbReference>
<organism evidence="1 2">
    <name type="scientific">Candidatus Nealsonbacteria bacterium CG_4_9_14_0_8_um_filter_35_12</name>
    <dbReference type="NCBI Taxonomy" id="1974692"/>
    <lineage>
        <taxon>Bacteria</taxon>
        <taxon>Candidatus Nealsoniibacteriota</taxon>
    </lineage>
</organism>
<name>A0A2M8DMX7_9BACT</name>
<dbReference type="GO" id="GO:1901135">
    <property type="term" value="P:carbohydrate derivative metabolic process"/>
    <property type="evidence" value="ECO:0007669"/>
    <property type="project" value="InterPro"/>
</dbReference>
<dbReference type="GO" id="GO:0097367">
    <property type="term" value="F:carbohydrate derivative binding"/>
    <property type="evidence" value="ECO:0007669"/>
    <property type="project" value="InterPro"/>
</dbReference>
<dbReference type="PANTHER" id="PTHR43443">
    <property type="entry name" value="3-HEXULOSE-6-PHOSPHATE ISOMERASE"/>
    <property type="match status" value="1"/>
</dbReference>
<sequence>MEEKIEKKVCKSVDYINRIAQNLGEISEEALEKLLQAIKGSRRVVLSAEGRSRSGLFLGIKGINKRLFAETDSSWHWRNITEAAADFETKRGKTVLLINSGSGDTNIPKEMAKDLRSYINETGSQKFIICAVTSHPESEIAKQSDIVVELKGREKEKEETNPLVSGTMRDVYELASMVLFQKIKEATNRNLSAKEILIMIKKEMEMIGDLIDDYLASKHYQELVEETASRERAVFGGRGLDREVAEMTAIRTLHIKSVVGGIVFLAGSLALPPKPGDIIVLISFSGETKSTLKWCDDYKAAGGIAFSIVGNKSTLSEESRSYILKAPLEEFYVRAAFLLSPLPGGVMEKFRKCGIRIPEEIIRILGHSKTE</sequence>
<reference evidence="2" key="1">
    <citation type="submission" date="2017-09" db="EMBL/GenBank/DDBJ databases">
        <title>Depth-based differentiation of microbial function through sediment-hosted aquifers and enrichment of novel symbionts in the deep terrestrial subsurface.</title>
        <authorList>
            <person name="Probst A.J."/>
            <person name="Ladd B."/>
            <person name="Jarett J.K."/>
            <person name="Geller-Mcgrath D.E."/>
            <person name="Sieber C.M.K."/>
            <person name="Emerson J.B."/>
            <person name="Anantharaman K."/>
            <person name="Thomas B.C."/>
            <person name="Malmstrom R."/>
            <person name="Stieglmeier M."/>
            <person name="Klingl A."/>
            <person name="Woyke T."/>
            <person name="Ryan C.M."/>
            <person name="Banfield J.F."/>
        </authorList>
    </citation>
    <scope>NUCLEOTIDE SEQUENCE [LARGE SCALE GENOMIC DNA]</scope>
</reference>
<dbReference type="EMBL" id="PFTB01000034">
    <property type="protein sequence ID" value="PJB99495.1"/>
    <property type="molecule type" value="Genomic_DNA"/>
</dbReference>
<protein>
    <recommendedName>
        <fullName evidence="3">SIS domain-containing protein</fullName>
    </recommendedName>
</protein>
<comment type="caution">
    <text evidence="1">The sequence shown here is derived from an EMBL/GenBank/DDBJ whole genome shotgun (WGS) entry which is preliminary data.</text>
</comment>
<proteinExistence type="predicted"/>
<dbReference type="GO" id="GO:0016853">
    <property type="term" value="F:isomerase activity"/>
    <property type="evidence" value="ECO:0007669"/>
    <property type="project" value="InterPro"/>
</dbReference>
<dbReference type="SUPFAM" id="SSF53697">
    <property type="entry name" value="SIS domain"/>
    <property type="match status" value="2"/>
</dbReference>
<dbReference type="Gene3D" id="3.40.50.10490">
    <property type="entry name" value="Glucose-6-phosphate isomerase like protein, domain 1"/>
    <property type="match status" value="2"/>
</dbReference>
<gene>
    <name evidence="1" type="ORF">CO077_01435</name>
</gene>
<evidence type="ECO:0008006" key="3">
    <source>
        <dbReference type="Google" id="ProtNLM"/>
    </source>
</evidence>
<dbReference type="AlphaFoldDB" id="A0A2M8DMX7"/>
<evidence type="ECO:0000313" key="1">
    <source>
        <dbReference type="EMBL" id="PJB99495.1"/>
    </source>
</evidence>
<evidence type="ECO:0000313" key="2">
    <source>
        <dbReference type="Proteomes" id="UP000228875"/>
    </source>
</evidence>
<dbReference type="PANTHER" id="PTHR43443:SF1">
    <property type="entry name" value="3-HEXULOSE-6-PHOSPHATE ISOMERASE"/>
    <property type="match status" value="1"/>
</dbReference>
<dbReference type="InterPro" id="IPR046348">
    <property type="entry name" value="SIS_dom_sf"/>
</dbReference>
<accession>A0A2M8DMX7</accession>